<feature type="transmembrane region" description="Helical" evidence="1">
    <location>
        <begin position="190"/>
        <end position="208"/>
    </location>
</feature>
<keyword evidence="1" id="KW-0472">Membrane</keyword>
<accession>A0A554SD26</accession>
<reference evidence="2 3" key="1">
    <citation type="submission" date="2019-07" db="EMBL/GenBank/DDBJ databases">
        <authorList>
            <person name="Zhao L.H."/>
        </authorList>
    </citation>
    <scope>NUCLEOTIDE SEQUENCE [LARGE SCALE GENOMIC DNA]</scope>
    <source>
        <strain evidence="2 3">Co35</strain>
    </source>
</reference>
<protein>
    <submittedName>
        <fullName evidence="2">Uncharacterized protein</fullName>
    </submittedName>
</protein>
<dbReference type="Proteomes" id="UP000316988">
    <property type="component" value="Unassembled WGS sequence"/>
</dbReference>
<dbReference type="AlphaFoldDB" id="A0A554SD26"/>
<dbReference type="RefSeq" id="WP_143912695.1">
    <property type="nucleotide sequence ID" value="NZ_VLNT01000004.1"/>
</dbReference>
<dbReference type="EMBL" id="VLNT01000004">
    <property type="protein sequence ID" value="TSD64250.1"/>
    <property type="molecule type" value="Genomic_DNA"/>
</dbReference>
<evidence type="ECO:0000256" key="1">
    <source>
        <dbReference type="SAM" id="Phobius"/>
    </source>
</evidence>
<proteinExistence type="predicted"/>
<keyword evidence="1" id="KW-1133">Transmembrane helix</keyword>
<keyword evidence="1" id="KW-0812">Transmembrane</keyword>
<keyword evidence="3" id="KW-1185">Reference proteome</keyword>
<sequence length="277" mass="29414">MRTLTSVICWVIAVLAGIVALPVTWIADNVAEETGYVELVRDLRDDPRVVEAVADTAASRVAGDLPEAVRDQVAAQLSQALGALEEVPGFDEAWDDSQRRSHQLWFGGRYIPEQLQVDVTPLVDLALQQVTTALPIAIESPEEVRVPVATAPPGLRFVETTPTWKSITLLAAGAAAVLCFVFARHRSTGLAWIGVGALVIAGVTYVGTRVTVPAVLDGAASGSSQFGQVLTDAVGDRFTASLDGWVEQLALAGGAAIVLGLVCRGILALWRRRRRSA</sequence>
<feature type="transmembrane region" description="Helical" evidence="1">
    <location>
        <begin position="249"/>
        <end position="270"/>
    </location>
</feature>
<gene>
    <name evidence="2" type="ORF">FNM00_06785</name>
</gene>
<feature type="transmembrane region" description="Helical" evidence="1">
    <location>
        <begin position="164"/>
        <end position="183"/>
    </location>
</feature>
<evidence type="ECO:0000313" key="2">
    <source>
        <dbReference type="EMBL" id="TSD64250.1"/>
    </source>
</evidence>
<evidence type="ECO:0000313" key="3">
    <source>
        <dbReference type="Proteomes" id="UP000316988"/>
    </source>
</evidence>
<organism evidence="2 3">
    <name type="scientific">Aeromicrobium piscarium</name>
    <dbReference type="NCBI Taxonomy" id="2590901"/>
    <lineage>
        <taxon>Bacteria</taxon>
        <taxon>Bacillati</taxon>
        <taxon>Actinomycetota</taxon>
        <taxon>Actinomycetes</taxon>
        <taxon>Propionibacteriales</taxon>
        <taxon>Nocardioidaceae</taxon>
        <taxon>Aeromicrobium</taxon>
    </lineage>
</organism>
<name>A0A554SD26_9ACTN</name>
<dbReference type="OrthoDB" id="4964652at2"/>
<comment type="caution">
    <text evidence="2">The sequence shown here is derived from an EMBL/GenBank/DDBJ whole genome shotgun (WGS) entry which is preliminary data.</text>
</comment>